<proteinExistence type="predicted"/>
<feature type="compositionally biased region" description="Acidic residues" evidence="1">
    <location>
        <begin position="764"/>
        <end position="782"/>
    </location>
</feature>
<feature type="region of interest" description="Disordered" evidence="1">
    <location>
        <begin position="756"/>
        <end position="788"/>
    </location>
</feature>
<evidence type="ECO:0000256" key="1">
    <source>
        <dbReference type="SAM" id="MobiDB-lite"/>
    </source>
</evidence>
<name>A0ABN8PCM9_9CNID</name>
<evidence type="ECO:0000313" key="2">
    <source>
        <dbReference type="EMBL" id="CAH3140295.1"/>
    </source>
</evidence>
<dbReference type="EMBL" id="CALNXI010000799">
    <property type="protein sequence ID" value="CAH3140295.1"/>
    <property type="molecule type" value="Genomic_DNA"/>
</dbReference>
<comment type="caution">
    <text evidence="2">The sequence shown here is derived from an EMBL/GenBank/DDBJ whole genome shotgun (WGS) entry which is preliminary data.</text>
</comment>
<dbReference type="InterPro" id="IPR011042">
    <property type="entry name" value="6-blade_b-propeller_TolB-like"/>
</dbReference>
<protein>
    <submittedName>
        <fullName evidence="2">Uncharacterized protein</fullName>
    </submittedName>
</protein>
<reference evidence="2 3" key="1">
    <citation type="submission" date="2022-05" db="EMBL/GenBank/DDBJ databases">
        <authorList>
            <consortium name="Genoscope - CEA"/>
            <person name="William W."/>
        </authorList>
    </citation>
    <scope>NUCLEOTIDE SEQUENCE [LARGE SCALE GENOMIC DNA]</scope>
</reference>
<sequence>MKALFEKQCKLLQICQSCQAKCPSVDNILTEDAIDLCKSLCGACFNNKKVCDACKAQGHTSYYPSLRSCQRCMESGKKCIKVVVLTFIVDCEERNKKAMIEMKDNLENDTVDPELALCVPLPDSLHVGKSLKASFADWYLKLSNERGNLSILKTLRNKADPEVRKKTRKFLPRNDYVRNKDRQDPTSVMKLTNPDFTSYLRRLDFVGHTIIPETDRFTEHNKVGMYPNPISIATGPYGNLLFLSLNTVTGLSSLFMAQLHNPVQKIVKLKEDFLAKEVHHVNGIVFMVGKGGPIIFYKLEQGAVRVNLGKLRAREDVVQKASELGLSTNGTVAILKNRIATHVKKIAAEYQERGLSPTAINFWNTSGEESQFEALHVVDPYLMYAACKSKHQIFAVTCSSDGHGLRGEAAAVVEYQNEWGNVGSMAILNSDIYISHRQGIEKVSLSTYLRARIISSDPQSHRILHWIRNEERVKVFAGTGAEGTRDGLASRAEFYQPAGLCVEFDHVLYICDARTNCMKVFTTLHETAAFLDAVGKIYKALSVHEKHAKYELCNLQDAVTLLKETLQYLRRNEALIRGEIQSLPRSLNGPQGNVAEKTLESVSLLQSGHQRLYDLLAPMGYTWTNLLSCMTDVENCHSVVHHKSPLCTALEYARNFGNAVKESVKKTTNWAAFYYTNPKSWYPVPDRAAELIEISLAPQLPPGVISAQDAQLMREWAHTFGAAVRQRTVRQETTMARAGTLPDFLYEKDIVPGESVDLTGDVSLPDEYDTSSSAEEEETEDQVGERSVRVATLDGEANFLLGRVSAFG</sequence>
<dbReference type="Proteomes" id="UP001159427">
    <property type="component" value="Unassembled WGS sequence"/>
</dbReference>
<organism evidence="2 3">
    <name type="scientific">Porites evermanni</name>
    <dbReference type="NCBI Taxonomy" id="104178"/>
    <lineage>
        <taxon>Eukaryota</taxon>
        <taxon>Metazoa</taxon>
        <taxon>Cnidaria</taxon>
        <taxon>Anthozoa</taxon>
        <taxon>Hexacorallia</taxon>
        <taxon>Scleractinia</taxon>
        <taxon>Fungiina</taxon>
        <taxon>Poritidae</taxon>
        <taxon>Porites</taxon>
    </lineage>
</organism>
<dbReference type="Gene3D" id="2.120.10.30">
    <property type="entry name" value="TolB, C-terminal domain"/>
    <property type="match status" value="1"/>
</dbReference>
<evidence type="ECO:0000313" key="3">
    <source>
        <dbReference type="Proteomes" id="UP001159427"/>
    </source>
</evidence>
<gene>
    <name evidence="2" type="ORF">PEVE_00041661</name>
</gene>
<keyword evidence="3" id="KW-1185">Reference proteome</keyword>
<accession>A0ABN8PCM9</accession>